<comment type="similarity">
    <text evidence="1 5">Belongs to the iron/ascorbate-dependent oxidoreductase family.</text>
</comment>
<keyword evidence="2 5" id="KW-0479">Metal-binding</keyword>
<dbReference type="PANTHER" id="PTHR10209:SF881">
    <property type="entry name" value="FI07970P-RELATED"/>
    <property type="match status" value="1"/>
</dbReference>
<evidence type="ECO:0000256" key="4">
    <source>
        <dbReference type="ARBA" id="ARBA00023004"/>
    </source>
</evidence>
<dbReference type="InterPro" id="IPR026992">
    <property type="entry name" value="DIOX_N"/>
</dbReference>
<dbReference type="EMBL" id="LK052906">
    <property type="protein sequence ID" value="CDR46085.1"/>
    <property type="molecule type" value="Genomic_DNA"/>
</dbReference>
<dbReference type="InterPro" id="IPR027443">
    <property type="entry name" value="IPNS-like_sf"/>
</dbReference>
<protein>
    <submittedName>
        <fullName evidence="7">CYFA0S21e02388g1_1</fullName>
    </submittedName>
</protein>
<dbReference type="Pfam" id="PF03171">
    <property type="entry name" value="2OG-FeII_Oxy"/>
    <property type="match status" value="1"/>
</dbReference>
<dbReference type="InterPro" id="IPR005123">
    <property type="entry name" value="Oxoglu/Fe-dep_dioxygenase_dom"/>
</dbReference>
<evidence type="ECO:0000256" key="1">
    <source>
        <dbReference type="ARBA" id="ARBA00008056"/>
    </source>
</evidence>
<reference evidence="7" key="1">
    <citation type="journal article" date="2014" name="Genome Announc.">
        <title>Genome sequence of the yeast Cyberlindnera fabianii (Hansenula fabianii).</title>
        <authorList>
            <person name="Freel K.C."/>
            <person name="Sarilar V."/>
            <person name="Neuveglise C."/>
            <person name="Devillers H."/>
            <person name="Friedrich A."/>
            <person name="Schacherer J."/>
        </authorList>
    </citation>
    <scope>NUCLEOTIDE SEQUENCE</scope>
    <source>
        <strain evidence="7">YJS4271</strain>
    </source>
</reference>
<dbReference type="Gene3D" id="2.60.120.330">
    <property type="entry name" value="B-lactam Antibiotic, Isopenicillin N Synthase, Chain"/>
    <property type="match status" value="1"/>
</dbReference>
<dbReference type="GO" id="GO:0044283">
    <property type="term" value="P:small molecule biosynthetic process"/>
    <property type="evidence" value="ECO:0007669"/>
    <property type="project" value="UniProtKB-ARBA"/>
</dbReference>
<dbReference type="GO" id="GO:0016491">
    <property type="term" value="F:oxidoreductase activity"/>
    <property type="evidence" value="ECO:0007669"/>
    <property type="project" value="UniProtKB-KW"/>
</dbReference>
<proteinExistence type="inferred from homology"/>
<dbReference type="InterPro" id="IPR044861">
    <property type="entry name" value="IPNS-like_FE2OG_OXY"/>
</dbReference>
<dbReference type="OrthoDB" id="288590at2759"/>
<evidence type="ECO:0000256" key="3">
    <source>
        <dbReference type="ARBA" id="ARBA00023002"/>
    </source>
</evidence>
<keyword evidence="3 5" id="KW-0560">Oxidoreductase</keyword>
<keyword evidence="4 5" id="KW-0408">Iron</keyword>
<dbReference type="Pfam" id="PF14226">
    <property type="entry name" value="DIOX_N"/>
    <property type="match status" value="1"/>
</dbReference>
<evidence type="ECO:0000256" key="5">
    <source>
        <dbReference type="RuleBase" id="RU003682"/>
    </source>
</evidence>
<dbReference type="PhylomeDB" id="A0A061B843"/>
<dbReference type="SUPFAM" id="SSF51197">
    <property type="entry name" value="Clavaminate synthase-like"/>
    <property type="match status" value="1"/>
</dbReference>
<gene>
    <name evidence="7" type="ORF">CYFA0S_21e02388g</name>
</gene>
<dbReference type="VEuPathDB" id="FungiDB:BON22_5162"/>
<evidence type="ECO:0000256" key="2">
    <source>
        <dbReference type="ARBA" id="ARBA00022723"/>
    </source>
</evidence>
<evidence type="ECO:0000259" key="6">
    <source>
        <dbReference type="PROSITE" id="PS51471"/>
    </source>
</evidence>
<dbReference type="GO" id="GO:0046872">
    <property type="term" value="F:metal ion binding"/>
    <property type="evidence" value="ECO:0007669"/>
    <property type="project" value="UniProtKB-KW"/>
</dbReference>
<dbReference type="PROSITE" id="PS51471">
    <property type="entry name" value="FE2OG_OXY"/>
    <property type="match status" value="1"/>
</dbReference>
<organism evidence="7">
    <name type="scientific">Cyberlindnera fabianii</name>
    <name type="common">Yeast</name>
    <name type="synonym">Hansenula fabianii</name>
    <dbReference type="NCBI Taxonomy" id="36022"/>
    <lineage>
        <taxon>Eukaryota</taxon>
        <taxon>Fungi</taxon>
        <taxon>Dikarya</taxon>
        <taxon>Ascomycota</taxon>
        <taxon>Saccharomycotina</taxon>
        <taxon>Saccharomycetes</taxon>
        <taxon>Phaffomycetales</taxon>
        <taxon>Phaffomycetaceae</taxon>
        <taxon>Cyberlindnera</taxon>
    </lineage>
</organism>
<name>A0A061B843_CYBFA</name>
<evidence type="ECO:0000313" key="7">
    <source>
        <dbReference type="EMBL" id="CDR46085.1"/>
    </source>
</evidence>
<accession>A0A061B843</accession>
<dbReference type="PANTHER" id="PTHR10209">
    <property type="entry name" value="OXIDOREDUCTASE, 2OG-FE II OXYGENASE FAMILY PROTEIN"/>
    <property type="match status" value="1"/>
</dbReference>
<dbReference type="AlphaFoldDB" id="A0A061B843"/>
<sequence length="331" mass="37737">MAATQKSVPIVDFSPFFDGTTEGKIKAGKAMVKVMNEFGFMYVINHGIPKEEQDKAFAWSKKFFEMTEEQKMKCPMPEDGAHERGYSPIGKEKVMESDLTEEQTKELRQVVDIKESFDVGDENHKTWCNFWPDEQDIPGFKEFALHYYDLCTKTSWNFLQAIALGLGLEEDYLVKNHSDKESVLRFLHYPSTNENDLKTGKTQRISPHTDYGTMTLLLQDEVGGLEVEDPYNKGHYLPVPYIEGSLVVNTADCLEQWSNDMLKSTMHTVKAPPVNPETGISKERFSIPFFVSANADTIVEALEGTYSEENPKKYEPITAGEHLIKRLRATY</sequence>
<dbReference type="PRINTS" id="PR00682">
    <property type="entry name" value="IPNSYNTHASE"/>
</dbReference>
<feature type="domain" description="Fe2OG dioxygenase" evidence="6">
    <location>
        <begin position="179"/>
        <end position="293"/>
    </location>
</feature>